<comment type="caution">
    <text evidence="7">The sequence shown here is derived from an EMBL/GenBank/DDBJ whole genome shotgun (WGS) entry which is preliminary data.</text>
</comment>
<dbReference type="InterPro" id="IPR000571">
    <property type="entry name" value="Znf_CCCH"/>
</dbReference>
<dbReference type="PROSITE" id="PS50103">
    <property type="entry name" value="ZF_C3H1"/>
    <property type="match status" value="2"/>
</dbReference>
<dbReference type="AlphaFoldDB" id="K1V0R5"/>
<feature type="region of interest" description="Disordered" evidence="5">
    <location>
        <begin position="106"/>
        <end position="135"/>
    </location>
</feature>
<proteinExistence type="predicted"/>
<feature type="zinc finger region" description="C3H1-type" evidence="4">
    <location>
        <begin position="620"/>
        <end position="644"/>
    </location>
</feature>
<feature type="region of interest" description="Disordered" evidence="5">
    <location>
        <begin position="800"/>
        <end position="837"/>
    </location>
</feature>
<feature type="region of interest" description="Disordered" evidence="5">
    <location>
        <begin position="910"/>
        <end position="1152"/>
    </location>
</feature>
<protein>
    <recommendedName>
        <fullName evidence="6">C3H1-type domain-containing protein</fullName>
    </recommendedName>
</protein>
<feature type="region of interest" description="Disordered" evidence="5">
    <location>
        <begin position="1"/>
        <end position="21"/>
    </location>
</feature>
<feature type="compositionally biased region" description="Basic and acidic residues" evidence="5">
    <location>
        <begin position="1093"/>
        <end position="1105"/>
    </location>
</feature>
<dbReference type="SMART" id="SM00356">
    <property type="entry name" value="ZnF_C3H1"/>
    <property type="match status" value="2"/>
</dbReference>
<dbReference type="InParanoid" id="K1V0R5"/>
<feature type="compositionally biased region" description="Low complexity" evidence="5">
    <location>
        <begin position="431"/>
        <end position="461"/>
    </location>
</feature>
<dbReference type="PROSITE" id="PS50297">
    <property type="entry name" value="ANK_REP_REGION"/>
    <property type="match status" value="1"/>
</dbReference>
<keyword evidence="1" id="KW-0677">Repeat</keyword>
<evidence type="ECO:0000313" key="7">
    <source>
        <dbReference type="EMBL" id="EKC97519.1"/>
    </source>
</evidence>
<dbReference type="SUPFAM" id="SSF48403">
    <property type="entry name" value="Ankyrin repeat"/>
    <property type="match status" value="1"/>
</dbReference>
<dbReference type="HOGENOM" id="CLU_306335_0_0_1"/>
<evidence type="ECO:0000313" key="8">
    <source>
        <dbReference type="Proteomes" id="UP000006757"/>
    </source>
</evidence>
<reference evidence="7 8" key="1">
    <citation type="journal article" date="2012" name="Eukaryot. Cell">
        <title>Genome sequence of the Trichosporon asahii environmental strain CBS 8904.</title>
        <authorList>
            <person name="Yang R.Y."/>
            <person name="Li H.T."/>
            <person name="Zhu H."/>
            <person name="Zhou G.P."/>
            <person name="Wang M."/>
            <person name="Wang L."/>
        </authorList>
    </citation>
    <scope>NUCLEOTIDE SEQUENCE [LARGE SCALE GENOMIC DNA]</scope>
    <source>
        <strain evidence="7 8">CBS 8904</strain>
    </source>
</reference>
<feature type="region of interest" description="Disordered" evidence="5">
    <location>
        <begin position="590"/>
        <end position="615"/>
    </location>
</feature>
<keyword evidence="4" id="KW-0862">Zinc</keyword>
<dbReference type="Proteomes" id="UP000006757">
    <property type="component" value="Unassembled WGS sequence"/>
</dbReference>
<feature type="region of interest" description="Disordered" evidence="5">
    <location>
        <begin position="759"/>
        <end position="781"/>
    </location>
</feature>
<feature type="compositionally biased region" description="Low complexity" evidence="5">
    <location>
        <begin position="913"/>
        <end position="954"/>
    </location>
</feature>
<dbReference type="eggNOG" id="ENOG502S4MW">
    <property type="taxonomic scope" value="Eukaryota"/>
</dbReference>
<feature type="compositionally biased region" description="Low complexity" evidence="5">
    <location>
        <begin position="228"/>
        <end position="258"/>
    </location>
</feature>
<evidence type="ECO:0000256" key="3">
    <source>
        <dbReference type="PROSITE-ProRule" id="PRU00023"/>
    </source>
</evidence>
<evidence type="ECO:0000256" key="5">
    <source>
        <dbReference type="SAM" id="MobiDB-lite"/>
    </source>
</evidence>
<dbReference type="PANTHER" id="PTHR24171">
    <property type="entry name" value="ANKYRIN REPEAT DOMAIN-CONTAINING PROTEIN 39-RELATED"/>
    <property type="match status" value="1"/>
</dbReference>
<feature type="compositionally biased region" description="Pro residues" evidence="5">
    <location>
        <begin position="114"/>
        <end position="130"/>
    </location>
</feature>
<keyword evidence="4" id="KW-0863">Zinc-finger</keyword>
<feature type="domain" description="C3H1-type" evidence="6">
    <location>
        <begin position="839"/>
        <end position="866"/>
    </location>
</feature>
<dbReference type="GO" id="GO:0010468">
    <property type="term" value="P:regulation of gene expression"/>
    <property type="evidence" value="ECO:0007669"/>
    <property type="project" value="UniProtKB-ARBA"/>
</dbReference>
<dbReference type="PROSITE" id="PS50088">
    <property type="entry name" value="ANK_REPEAT"/>
    <property type="match status" value="1"/>
</dbReference>
<dbReference type="STRING" id="1220162.K1V0R5"/>
<evidence type="ECO:0000256" key="4">
    <source>
        <dbReference type="PROSITE-ProRule" id="PRU00723"/>
    </source>
</evidence>
<feature type="region of interest" description="Disordered" evidence="5">
    <location>
        <begin position="428"/>
        <end position="469"/>
    </location>
</feature>
<feature type="compositionally biased region" description="Pro residues" evidence="5">
    <location>
        <begin position="759"/>
        <end position="768"/>
    </location>
</feature>
<dbReference type="Pfam" id="PF00023">
    <property type="entry name" value="Ank"/>
    <property type="match status" value="1"/>
</dbReference>
<feature type="domain" description="C3H1-type" evidence="6">
    <location>
        <begin position="620"/>
        <end position="644"/>
    </location>
</feature>
<keyword evidence="2 3" id="KW-0040">ANK repeat</keyword>
<dbReference type="GO" id="GO:0008270">
    <property type="term" value="F:zinc ion binding"/>
    <property type="evidence" value="ECO:0007669"/>
    <property type="project" value="UniProtKB-KW"/>
</dbReference>
<dbReference type="EMBL" id="AMBO01000409">
    <property type="protein sequence ID" value="EKC97519.1"/>
    <property type="molecule type" value="Genomic_DNA"/>
</dbReference>
<feature type="zinc finger region" description="C3H1-type" evidence="4">
    <location>
        <begin position="839"/>
        <end position="866"/>
    </location>
</feature>
<feature type="compositionally biased region" description="Polar residues" evidence="5">
    <location>
        <begin position="993"/>
        <end position="1003"/>
    </location>
</feature>
<accession>K1V0R5</accession>
<feature type="repeat" description="ANK" evidence="3">
    <location>
        <begin position="525"/>
        <end position="550"/>
    </location>
</feature>
<sequence>MQPTLLSPRPSQRLEGFRLSPPWLPDTKCTQVEAAEKKKKVQSSQALASAADGSCGSWSGPGCCCLAACAVCPLPSPFALATARPDGASRNRTSHSLTFLLPHFSTSTPDQKSPLPPPPLSLPSSPPPSKRTPAWFGSDSESLPHRLLLAHAHAYASQLRLGYHRRVAHSLLPPSLYSLTHPLPTSSSGRLPLSIRPRSGAYPTNVAALSELEVTQFKKFQSNTMSVEQQQQQQHAAQEGSAQAQQAQAPTNAAAPETEAADLKSEVKSDANVAAVEAGVAALSIPQPQAELHRACAEGRLEDVRSILGRGLDALETLGKFINRIFASTSVVKGCADCLKTHRSISVPTFFTPPRSAEDRSCFSSSDFSTTPKNTPEVNSVRWLFPQTSSSGRLPLSIRPRSGAYPTNVAALSELEVTQFKKFQSNTMSVEQQQQQQHAAQEGSAQAQQAQAPTNAAAPETEAADLKSEVKSDANVAAVEAGVAALSIPQPQAELHRACAEGRLEDVRSILGRGLDALETLDVASGCTPIVLAIQDGHADVVRELLSAGAIVPPPAVTMDPTMLQVLGYSQPMYGVPPPFQMGPPQFFQPGMFPPNGGHPRGSPNGGSNGAANLPPAEVAKTIPCRNFPNCKYGNSCMFFHPPGPGFYPGGPGFAPNFVPYPPGAAPFFPGAQEFVPSGGAPAAEGSQPPAGEANAAPAEGSAAAPASETTQHDSIPAPSNHVGSALSPAFVPGAMPSDAPNGAPYPYANGGPMSPSMMPIPPPPMPSDPSFYANSQPQFQGYHPNGYNAHGRRQSFGQFANGGGKPFHGKKPSFSGGPKPWGPGGRMGGSSHLGQWKDGNPPPCAFFREGKCRNGEYCKFPHMDADGNDCRHPDVVRGIIPPMPTRPPPRHGMRMMGGHYDPSQRMHFQNKAAAAAAAANANGGDSSAEGTAAATPAGEEGASANAASPATPASEKDVSGSTASLPPKPSAPVTPVSRSASGPGVARVHANGVNSRAHSPNSAGARRGPRGYANGHANGSRSSSSGDKKPIPPQRVPRADEFPALGLGGATTPTERREPSWGNKTGSQVLQAPAPAKPVTPKEEAPATPASEEPKAEEKVEEKPVAAVEPVEQKEAAEPQVTMDSDSEDGAVIVSVSTTPNPEASKPKVSPTSAAAAVSFASVAGTVIPEAIKA</sequence>
<evidence type="ECO:0000256" key="1">
    <source>
        <dbReference type="ARBA" id="ARBA00022737"/>
    </source>
</evidence>
<dbReference type="OrthoDB" id="20872at2759"/>
<dbReference type="Gene3D" id="1.25.40.20">
    <property type="entry name" value="Ankyrin repeat-containing domain"/>
    <property type="match status" value="1"/>
</dbReference>
<feature type="compositionally biased region" description="Low complexity" evidence="5">
    <location>
        <begin position="689"/>
        <end position="708"/>
    </location>
</feature>
<name>K1V0R5_TRIAC</name>
<feature type="region of interest" description="Disordered" evidence="5">
    <location>
        <begin position="670"/>
        <end position="724"/>
    </location>
</feature>
<gene>
    <name evidence="7" type="ORF">A1Q2_08183</name>
</gene>
<dbReference type="InterPro" id="IPR036770">
    <property type="entry name" value="Ankyrin_rpt-contain_sf"/>
</dbReference>
<feature type="compositionally biased region" description="Low complexity" evidence="5">
    <location>
        <begin position="590"/>
        <end position="603"/>
    </location>
</feature>
<feature type="region of interest" description="Disordered" evidence="5">
    <location>
        <begin position="225"/>
        <end position="266"/>
    </location>
</feature>
<evidence type="ECO:0000256" key="2">
    <source>
        <dbReference type="ARBA" id="ARBA00023043"/>
    </source>
</evidence>
<keyword evidence="8" id="KW-1185">Reference proteome</keyword>
<organism evidence="7 8">
    <name type="scientific">Trichosporon asahii var. asahii (strain CBS 8904)</name>
    <name type="common">Yeast</name>
    <dbReference type="NCBI Taxonomy" id="1220162"/>
    <lineage>
        <taxon>Eukaryota</taxon>
        <taxon>Fungi</taxon>
        <taxon>Dikarya</taxon>
        <taxon>Basidiomycota</taxon>
        <taxon>Agaricomycotina</taxon>
        <taxon>Tremellomycetes</taxon>
        <taxon>Trichosporonales</taxon>
        <taxon>Trichosporonaceae</taxon>
        <taxon>Trichosporon</taxon>
    </lineage>
</organism>
<keyword evidence="4" id="KW-0479">Metal-binding</keyword>
<evidence type="ECO:0000259" key="6">
    <source>
        <dbReference type="PROSITE" id="PS50103"/>
    </source>
</evidence>
<dbReference type="InterPro" id="IPR002110">
    <property type="entry name" value="Ankyrin_rpt"/>
</dbReference>